<comment type="caution">
    <text evidence="2">The sequence shown here is derived from an EMBL/GenBank/DDBJ whole genome shotgun (WGS) entry which is preliminary data.</text>
</comment>
<keyword evidence="1" id="KW-0472">Membrane</keyword>
<organism evidence="2 3">
    <name type="scientific">Penicillium canescens</name>
    <dbReference type="NCBI Taxonomy" id="5083"/>
    <lineage>
        <taxon>Eukaryota</taxon>
        <taxon>Fungi</taxon>
        <taxon>Dikarya</taxon>
        <taxon>Ascomycota</taxon>
        <taxon>Pezizomycotina</taxon>
        <taxon>Eurotiomycetes</taxon>
        <taxon>Eurotiomycetidae</taxon>
        <taxon>Eurotiales</taxon>
        <taxon>Aspergillaceae</taxon>
        <taxon>Penicillium</taxon>
    </lineage>
</organism>
<proteinExistence type="predicted"/>
<reference evidence="2" key="1">
    <citation type="journal article" date="2023" name="IMA Fungus">
        <title>Comparative genomic study of the Penicillium genus elucidates a diverse pangenome and 15 lateral gene transfer events.</title>
        <authorList>
            <person name="Petersen C."/>
            <person name="Sorensen T."/>
            <person name="Nielsen M.R."/>
            <person name="Sondergaard T.E."/>
            <person name="Sorensen J.L."/>
            <person name="Fitzpatrick D.A."/>
            <person name="Frisvad J.C."/>
            <person name="Nielsen K.L."/>
        </authorList>
    </citation>
    <scope>NUCLEOTIDE SEQUENCE</scope>
    <source>
        <strain evidence="2">IBT 15450</strain>
    </source>
</reference>
<dbReference type="AlphaFoldDB" id="A0AAD6I549"/>
<accession>A0AAD6I549</accession>
<evidence type="ECO:0000313" key="3">
    <source>
        <dbReference type="Proteomes" id="UP001219568"/>
    </source>
</evidence>
<name>A0AAD6I549_PENCN</name>
<reference evidence="2" key="2">
    <citation type="submission" date="2023-01" db="EMBL/GenBank/DDBJ databases">
        <authorList>
            <person name="Petersen C."/>
        </authorList>
    </citation>
    <scope>NUCLEOTIDE SEQUENCE</scope>
    <source>
        <strain evidence="2">IBT 15450</strain>
    </source>
</reference>
<protein>
    <submittedName>
        <fullName evidence="2">Uncharacterized protein</fullName>
    </submittedName>
</protein>
<dbReference type="Proteomes" id="UP001219568">
    <property type="component" value="Unassembled WGS sequence"/>
</dbReference>
<gene>
    <name evidence="2" type="ORF">N7460_010509</name>
</gene>
<sequence>MPAITTTLSRDDHGISNGLTKRGWAGQEPGVILVFCIVFIVGCGMFAHIVQRAIKHRREEREKWVVTEIKDDDLPSN</sequence>
<evidence type="ECO:0000313" key="2">
    <source>
        <dbReference type="EMBL" id="KAJ6030243.1"/>
    </source>
</evidence>
<keyword evidence="1" id="KW-0812">Transmembrane</keyword>
<feature type="transmembrane region" description="Helical" evidence="1">
    <location>
        <begin position="30"/>
        <end position="50"/>
    </location>
</feature>
<dbReference type="EMBL" id="JAQJZL010000014">
    <property type="protein sequence ID" value="KAJ6030243.1"/>
    <property type="molecule type" value="Genomic_DNA"/>
</dbReference>
<keyword evidence="3" id="KW-1185">Reference proteome</keyword>
<evidence type="ECO:0000256" key="1">
    <source>
        <dbReference type="SAM" id="Phobius"/>
    </source>
</evidence>
<keyword evidence="1" id="KW-1133">Transmembrane helix</keyword>